<proteinExistence type="predicted"/>
<reference evidence="3 4" key="1">
    <citation type="submission" date="2015-06" db="EMBL/GenBank/DDBJ databases">
        <title>Genome sequence of Mycobacterium conceptionense strain MLE.</title>
        <authorList>
            <person name="Greninger A.L."/>
            <person name="Cunningham G."/>
            <person name="Chiu C.Y."/>
            <person name="Miller S."/>
        </authorList>
    </citation>
    <scope>NUCLEOTIDE SEQUENCE [LARGE SCALE GENOMIC DNA]</scope>
    <source>
        <strain evidence="3 4">MLE</strain>
    </source>
</reference>
<organism evidence="3 4">
    <name type="scientific">Mycolicibacterium conceptionense</name>
    <dbReference type="NCBI Taxonomy" id="451644"/>
    <lineage>
        <taxon>Bacteria</taxon>
        <taxon>Bacillati</taxon>
        <taxon>Actinomycetota</taxon>
        <taxon>Actinomycetes</taxon>
        <taxon>Mycobacteriales</taxon>
        <taxon>Mycobacteriaceae</taxon>
        <taxon>Mycolicibacterium</taxon>
    </lineage>
</organism>
<sequence>MYVLHGYQVKAVKDLRVHLSAGSRRATLVMPCGTGKTIVAAHLIPTEASARTVMFVPSLVLARQSVARILRVHPRMAPDQVLYVDSNTDEDERHTTDPRRIANWLKKASGPQVVMCTYASAPRLMEAAGIARCTFDLAICDEAHHTAGTMDKAWALPTRDEFPAQRRLFMTATRRTYRLPGDPDPAVADDLNVGNLQVVSMDDPEIYGHHVRPISLREAIEAGYLSKYRIAVIAVDSAGTFARLKATAASVEDYDPMDLATHLALVRATKRIPKLSSAMAMHNLTAKSKQWVGRLPAVQEQIERDMPELGMRKIIPVHIDGDSRPEDVDDALNLLRAPGDNLALVSNCRMFGEGVDVPDLDAVIFAARRSSGVDIVQIAGRVMRKHSDSEREALIILPVLVSGVGDGEIEQAAAASSRRDAWHILHALAEEDELLHEALVRVGENGTCQGPIDVGPLTIDIPEGLSELAKELVLHTVERTVSANERTLQYLRDYRRAKGSAEPTARKFRGYPLKERLTAVRAAKHRGDLSDELIAKFEKIDGFTWKNPVRRPARRTNNEWLDLLELRVDRSKSRIIPRSAETLDPLRDDKPAAIGEWYLGVRSGKVKLTRAERARFEEIMRGPRLIDGKSTATGPKNPHGDDEGSPEAA</sequence>
<dbReference type="EMBL" id="LFOD01000003">
    <property type="protein sequence ID" value="KMV19596.1"/>
    <property type="molecule type" value="Genomic_DNA"/>
</dbReference>
<dbReference type="GO" id="GO:0005829">
    <property type="term" value="C:cytosol"/>
    <property type="evidence" value="ECO:0007669"/>
    <property type="project" value="TreeGrafter"/>
</dbReference>
<accession>A0A0J8UE59</accession>
<dbReference type="InterPro" id="IPR001650">
    <property type="entry name" value="Helicase_C-like"/>
</dbReference>
<dbReference type="InterPro" id="IPR006935">
    <property type="entry name" value="Helicase/UvrB_N"/>
</dbReference>
<dbReference type="GO" id="GO:0016787">
    <property type="term" value="F:hydrolase activity"/>
    <property type="evidence" value="ECO:0007669"/>
    <property type="project" value="InterPro"/>
</dbReference>
<dbReference type="CDD" id="cd18785">
    <property type="entry name" value="SF2_C"/>
    <property type="match status" value="1"/>
</dbReference>
<name>A0A0J8UE59_9MYCO</name>
<dbReference type="Proteomes" id="UP000037594">
    <property type="component" value="Unassembled WGS sequence"/>
</dbReference>
<dbReference type="PANTHER" id="PTHR47396">
    <property type="entry name" value="TYPE I RESTRICTION ENZYME ECOKI R PROTEIN"/>
    <property type="match status" value="1"/>
</dbReference>
<feature type="region of interest" description="Disordered" evidence="1">
    <location>
        <begin position="620"/>
        <end position="649"/>
    </location>
</feature>
<dbReference type="PATRIC" id="fig|451644.5.peg.1207"/>
<dbReference type="Pfam" id="PF00271">
    <property type="entry name" value="Helicase_C"/>
    <property type="match status" value="1"/>
</dbReference>
<comment type="caution">
    <text evidence="3">The sequence shown here is derived from an EMBL/GenBank/DDBJ whole genome shotgun (WGS) entry which is preliminary data.</text>
</comment>
<evidence type="ECO:0000259" key="2">
    <source>
        <dbReference type="PROSITE" id="PS51192"/>
    </source>
</evidence>
<dbReference type="InterPro" id="IPR014001">
    <property type="entry name" value="Helicase_ATP-bd"/>
</dbReference>
<dbReference type="Gene3D" id="3.40.50.300">
    <property type="entry name" value="P-loop containing nucleotide triphosphate hydrolases"/>
    <property type="match status" value="2"/>
</dbReference>
<dbReference type="SMART" id="SM00490">
    <property type="entry name" value="HELICc"/>
    <property type="match status" value="1"/>
</dbReference>
<evidence type="ECO:0000313" key="4">
    <source>
        <dbReference type="Proteomes" id="UP000037594"/>
    </source>
</evidence>
<evidence type="ECO:0000256" key="1">
    <source>
        <dbReference type="SAM" id="MobiDB-lite"/>
    </source>
</evidence>
<dbReference type="SUPFAM" id="SSF52540">
    <property type="entry name" value="P-loop containing nucleoside triphosphate hydrolases"/>
    <property type="match status" value="1"/>
</dbReference>
<feature type="domain" description="Helicase ATP-binding" evidence="2">
    <location>
        <begin position="17"/>
        <end position="173"/>
    </location>
</feature>
<dbReference type="SMART" id="SM00487">
    <property type="entry name" value="DEXDc"/>
    <property type="match status" value="1"/>
</dbReference>
<dbReference type="GO" id="GO:0005524">
    <property type="term" value="F:ATP binding"/>
    <property type="evidence" value="ECO:0007669"/>
    <property type="project" value="InterPro"/>
</dbReference>
<protein>
    <recommendedName>
        <fullName evidence="2">Helicase ATP-binding domain-containing protein</fullName>
    </recommendedName>
</protein>
<evidence type="ECO:0000313" key="3">
    <source>
        <dbReference type="EMBL" id="KMV19596.1"/>
    </source>
</evidence>
<dbReference type="InterPro" id="IPR027417">
    <property type="entry name" value="P-loop_NTPase"/>
</dbReference>
<dbReference type="Pfam" id="PF04851">
    <property type="entry name" value="ResIII"/>
    <property type="match status" value="1"/>
</dbReference>
<dbReference type="PROSITE" id="PS51192">
    <property type="entry name" value="HELICASE_ATP_BIND_1"/>
    <property type="match status" value="1"/>
</dbReference>
<dbReference type="InterPro" id="IPR050742">
    <property type="entry name" value="Helicase_Restrict-Modif_Enz"/>
</dbReference>
<dbReference type="AlphaFoldDB" id="A0A0J8UE59"/>
<gene>
    <name evidence="3" type="ORF">ACT17_05975</name>
</gene>
<dbReference type="GO" id="GO:0003677">
    <property type="term" value="F:DNA binding"/>
    <property type="evidence" value="ECO:0007669"/>
    <property type="project" value="InterPro"/>
</dbReference>
<dbReference type="PANTHER" id="PTHR47396:SF1">
    <property type="entry name" value="ATP-DEPENDENT HELICASE IRC3-RELATED"/>
    <property type="match status" value="1"/>
</dbReference>